<comment type="caution">
    <text evidence="1">The sequence shown here is derived from an EMBL/GenBank/DDBJ whole genome shotgun (WGS) entry which is preliminary data.</text>
</comment>
<keyword evidence="2" id="KW-1185">Reference proteome</keyword>
<evidence type="ECO:0000313" key="1">
    <source>
        <dbReference type="EMBL" id="KAI8553809.1"/>
    </source>
</evidence>
<gene>
    <name evidence="1" type="ORF">RHMOL_Rhmol05G0044900</name>
</gene>
<sequence length="66" mass="8080">MYICTTLGIKFRRGRSFNLKKYIEMEEANLAERIDALDKTRVWRMMRTSKMVPLSLWNFNSIDWRF</sequence>
<accession>A0ACC0NLX6</accession>
<organism evidence="1 2">
    <name type="scientific">Rhododendron molle</name>
    <name type="common">Chinese azalea</name>
    <name type="synonym">Azalea mollis</name>
    <dbReference type="NCBI Taxonomy" id="49168"/>
    <lineage>
        <taxon>Eukaryota</taxon>
        <taxon>Viridiplantae</taxon>
        <taxon>Streptophyta</taxon>
        <taxon>Embryophyta</taxon>
        <taxon>Tracheophyta</taxon>
        <taxon>Spermatophyta</taxon>
        <taxon>Magnoliopsida</taxon>
        <taxon>eudicotyledons</taxon>
        <taxon>Gunneridae</taxon>
        <taxon>Pentapetalae</taxon>
        <taxon>asterids</taxon>
        <taxon>Ericales</taxon>
        <taxon>Ericaceae</taxon>
        <taxon>Ericoideae</taxon>
        <taxon>Rhodoreae</taxon>
        <taxon>Rhododendron</taxon>
    </lineage>
</organism>
<name>A0ACC0NLX6_RHOML</name>
<dbReference type="Proteomes" id="UP001062846">
    <property type="component" value="Chromosome 5"/>
</dbReference>
<evidence type="ECO:0000313" key="2">
    <source>
        <dbReference type="Proteomes" id="UP001062846"/>
    </source>
</evidence>
<reference evidence="1" key="1">
    <citation type="submission" date="2022-02" db="EMBL/GenBank/DDBJ databases">
        <title>Plant Genome Project.</title>
        <authorList>
            <person name="Zhang R.-G."/>
        </authorList>
    </citation>
    <scope>NUCLEOTIDE SEQUENCE</scope>
    <source>
        <strain evidence="1">AT1</strain>
    </source>
</reference>
<dbReference type="EMBL" id="CM046392">
    <property type="protein sequence ID" value="KAI8553809.1"/>
    <property type="molecule type" value="Genomic_DNA"/>
</dbReference>
<protein>
    <submittedName>
        <fullName evidence="1">Uncharacterized protein</fullName>
    </submittedName>
</protein>
<proteinExistence type="predicted"/>